<comment type="caution">
    <text evidence="6">The sequence shown here is derived from an EMBL/GenBank/DDBJ whole genome shotgun (WGS) entry which is preliminary data.</text>
</comment>
<evidence type="ECO:0000256" key="2">
    <source>
        <dbReference type="ARBA" id="ARBA00022980"/>
    </source>
</evidence>
<dbReference type="PROSITE" id="PS00582">
    <property type="entry name" value="RIBOSOMAL_L33"/>
    <property type="match status" value="1"/>
</dbReference>
<dbReference type="Pfam" id="PF00471">
    <property type="entry name" value="Ribosomal_L33"/>
    <property type="match status" value="1"/>
</dbReference>
<dbReference type="Gene3D" id="2.20.28.120">
    <property type="entry name" value="Ribosomal protein L33"/>
    <property type="match status" value="1"/>
</dbReference>
<dbReference type="InterPro" id="IPR011332">
    <property type="entry name" value="Ribosomal_zn-bd"/>
</dbReference>
<organism evidence="6 7">
    <name type="scientific">Dialister micraerophilus UPII 345-E</name>
    <dbReference type="NCBI Taxonomy" id="910314"/>
    <lineage>
        <taxon>Bacteria</taxon>
        <taxon>Bacillati</taxon>
        <taxon>Bacillota</taxon>
        <taxon>Negativicutes</taxon>
        <taxon>Veillonellales</taxon>
        <taxon>Veillonellaceae</taxon>
        <taxon>Dialister</taxon>
    </lineage>
</organism>
<evidence type="ECO:0000256" key="4">
    <source>
        <dbReference type="ARBA" id="ARBA00035176"/>
    </source>
</evidence>
<keyword evidence="2 5" id="KW-0689">Ribosomal protein</keyword>
<evidence type="ECO:0000256" key="5">
    <source>
        <dbReference type="HAMAP-Rule" id="MF_00294"/>
    </source>
</evidence>
<name>E4L977_9FIRM</name>
<dbReference type="GO" id="GO:1990904">
    <property type="term" value="C:ribonucleoprotein complex"/>
    <property type="evidence" value="ECO:0007669"/>
    <property type="project" value="UniProtKB-KW"/>
</dbReference>
<dbReference type="RefSeq" id="WP_007554713.1">
    <property type="nucleotide sequence ID" value="NZ_AENT01000022.1"/>
</dbReference>
<dbReference type="InterPro" id="IPR038584">
    <property type="entry name" value="Ribosomal_bL33_sf"/>
</dbReference>
<keyword evidence="3 5" id="KW-0687">Ribonucleoprotein</keyword>
<dbReference type="GO" id="GO:0005840">
    <property type="term" value="C:ribosome"/>
    <property type="evidence" value="ECO:0007669"/>
    <property type="project" value="UniProtKB-KW"/>
</dbReference>
<accession>E4L977</accession>
<dbReference type="HAMAP" id="MF_00294">
    <property type="entry name" value="Ribosomal_bL33"/>
    <property type="match status" value="1"/>
</dbReference>
<dbReference type="eggNOG" id="COG0267">
    <property type="taxonomic scope" value="Bacteria"/>
</dbReference>
<evidence type="ECO:0000256" key="1">
    <source>
        <dbReference type="ARBA" id="ARBA00007596"/>
    </source>
</evidence>
<evidence type="ECO:0000256" key="3">
    <source>
        <dbReference type="ARBA" id="ARBA00023274"/>
    </source>
</evidence>
<dbReference type="SUPFAM" id="SSF57829">
    <property type="entry name" value="Zn-binding ribosomal proteins"/>
    <property type="match status" value="1"/>
</dbReference>
<evidence type="ECO:0000313" key="7">
    <source>
        <dbReference type="Proteomes" id="UP000004594"/>
    </source>
</evidence>
<evidence type="ECO:0000313" key="6">
    <source>
        <dbReference type="EMBL" id="EFR42659.1"/>
    </source>
</evidence>
<dbReference type="AlphaFoldDB" id="E4L977"/>
<protein>
    <recommendedName>
        <fullName evidence="4 5">Large ribosomal subunit protein bL33</fullName>
    </recommendedName>
</protein>
<sequence length="49" mass="6004">MRGGITLECTESKRRNYRTTKNKKNTTERLELMKYCKYLNKHTLHRETK</sequence>
<dbReference type="PANTHER" id="PTHR43168">
    <property type="entry name" value="50S RIBOSOMAL PROTEIN L33, CHLOROPLASTIC"/>
    <property type="match status" value="1"/>
</dbReference>
<dbReference type="InterPro" id="IPR018264">
    <property type="entry name" value="Ribosomal_bL33_CS"/>
</dbReference>
<dbReference type="NCBIfam" id="NF001764">
    <property type="entry name" value="PRK00504.1"/>
    <property type="match status" value="1"/>
</dbReference>
<dbReference type="NCBIfam" id="NF001860">
    <property type="entry name" value="PRK00595.1"/>
    <property type="match status" value="1"/>
</dbReference>
<dbReference type="NCBIfam" id="TIGR01023">
    <property type="entry name" value="rpmG_bact"/>
    <property type="match status" value="1"/>
</dbReference>
<dbReference type="GO" id="GO:0003735">
    <property type="term" value="F:structural constituent of ribosome"/>
    <property type="evidence" value="ECO:0007669"/>
    <property type="project" value="InterPro"/>
</dbReference>
<comment type="similarity">
    <text evidence="1 5">Belongs to the bacterial ribosomal protein bL33 family.</text>
</comment>
<dbReference type="InterPro" id="IPR001705">
    <property type="entry name" value="Ribosomal_bL33"/>
</dbReference>
<dbReference type="EMBL" id="AENT01000022">
    <property type="protein sequence ID" value="EFR42659.1"/>
    <property type="molecule type" value="Genomic_DNA"/>
</dbReference>
<gene>
    <name evidence="5 6" type="primary">rpmG</name>
    <name evidence="6" type="ORF">HMPREF9220_0901</name>
</gene>
<dbReference type="PANTHER" id="PTHR43168:SF2">
    <property type="entry name" value="LARGE RIBOSOMAL SUBUNIT PROTEIN BL33C"/>
    <property type="match status" value="1"/>
</dbReference>
<reference evidence="6 7" key="1">
    <citation type="submission" date="2010-11" db="EMBL/GenBank/DDBJ databases">
        <authorList>
            <person name="Durkin A.S."/>
            <person name="Madupu R."/>
            <person name="Torralba M."/>
            <person name="Gillis M."/>
            <person name="Methe B."/>
            <person name="Sutton G."/>
            <person name="Nelson K.E."/>
        </authorList>
    </citation>
    <scope>NUCLEOTIDE SEQUENCE [LARGE SCALE GENOMIC DNA]</scope>
    <source>
        <strain evidence="6 7">UPII 345-E</strain>
    </source>
</reference>
<dbReference type="GO" id="GO:0005737">
    <property type="term" value="C:cytoplasm"/>
    <property type="evidence" value="ECO:0007669"/>
    <property type="project" value="UniProtKB-ARBA"/>
</dbReference>
<dbReference type="GO" id="GO:0006412">
    <property type="term" value="P:translation"/>
    <property type="evidence" value="ECO:0007669"/>
    <property type="project" value="UniProtKB-UniRule"/>
</dbReference>
<proteinExistence type="inferred from homology"/>
<dbReference type="Proteomes" id="UP000004594">
    <property type="component" value="Unassembled WGS sequence"/>
</dbReference>